<dbReference type="Proteomes" id="UP000523139">
    <property type="component" value="Unassembled WGS sequence"/>
</dbReference>
<gene>
    <name evidence="8" type="ORF">HGQ17_04140</name>
</gene>
<dbReference type="InterPro" id="IPR050746">
    <property type="entry name" value="DAACS"/>
</dbReference>
<dbReference type="PANTHER" id="PTHR11958:SF63">
    <property type="entry name" value="AMINO ACID TRANSPORTER"/>
    <property type="match status" value="1"/>
</dbReference>
<dbReference type="Gene3D" id="1.10.3860.10">
    <property type="entry name" value="Sodium:dicarboxylate symporter"/>
    <property type="match status" value="1"/>
</dbReference>
<keyword evidence="2" id="KW-0813">Transport</keyword>
<feature type="transmembrane region" description="Helical" evidence="7">
    <location>
        <begin position="21"/>
        <end position="39"/>
    </location>
</feature>
<accession>A0A7X8TI67</accession>
<evidence type="ECO:0000256" key="6">
    <source>
        <dbReference type="SAM" id="MobiDB-lite"/>
    </source>
</evidence>
<protein>
    <submittedName>
        <fullName evidence="8">Dicarboxylate/amino acid:cation symporter</fullName>
    </submittedName>
</protein>
<evidence type="ECO:0000256" key="2">
    <source>
        <dbReference type="ARBA" id="ARBA00022448"/>
    </source>
</evidence>
<organism evidence="8 9">
    <name type="scientific">Nesterenkonia sedimenti</name>
    <dbReference type="NCBI Taxonomy" id="1463632"/>
    <lineage>
        <taxon>Bacteria</taxon>
        <taxon>Bacillati</taxon>
        <taxon>Actinomycetota</taxon>
        <taxon>Actinomycetes</taxon>
        <taxon>Micrococcales</taxon>
        <taxon>Micrococcaceae</taxon>
        <taxon>Nesterenkonia</taxon>
    </lineage>
</organism>
<feature type="region of interest" description="Disordered" evidence="6">
    <location>
        <begin position="154"/>
        <end position="177"/>
    </location>
</feature>
<proteinExistence type="predicted"/>
<dbReference type="EMBL" id="JABAHY010000002">
    <property type="protein sequence ID" value="NLS09207.1"/>
    <property type="molecule type" value="Genomic_DNA"/>
</dbReference>
<dbReference type="SUPFAM" id="SSF118215">
    <property type="entry name" value="Proton glutamate symport protein"/>
    <property type="match status" value="1"/>
</dbReference>
<dbReference type="InterPro" id="IPR001991">
    <property type="entry name" value="Na-dicarboxylate_symporter"/>
</dbReference>
<dbReference type="GO" id="GO:0016020">
    <property type="term" value="C:membrane"/>
    <property type="evidence" value="ECO:0007669"/>
    <property type="project" value="UniProtKB-SubCell"/>
</dbReference>
<feature type="compositionally biased region" description="Pro residues" evidence="6">
    <location>
        <begin position="167"/>
        <end position="177"/>
    </location>
</feature>
<evidence type="ECO:0000313" key="9">
    <source>
        <dbReference type="Proteomes" id="UP000523139"/>
    </source>
</evidence>
<evidence type="ECO:0000313" key="8">
    <source>
        <dbReference type="EMBL" id="NLS09207.1"/>
    </source>
</evidence>
<evidence type="ECO:0000256" key="1">
    <source>
        <dbReference type="ARBA" id="ARBA00004141"/>
    </source>
</evidence>
<dbReference type="Pfam" id="PF00375">
    <property type="entry name" value="SDF"/>
    <property type="match status" value="1"/>
</dbReference>
<evidence type="ECO:0000256" key="3">
    <source>
        <dbReference type="ARBA" id="ARBA00022692"/>
    </source>
</evidence>
<feature type="transmembrane region" description="Helical" evidence="7">
    <location>
        <begin position="82"/>
        <end position="99"/>
    </location>
</feature>
<dbReference type="GO" id="GO:0015293">
    <property type="term" value="F:symporter activity"/>
    <property type="evidence" value="ECO:0007669"/>
    <property type="project" value="InterPro"/>
</dbReference>
<keyword evidence="5 7" id="KW-0472">Membrane</keyword>
<comment type="caution">
    <text evidence="8">The sequence shown here is derived from an EMBL/GenBank/DDBJ whole genome shotgun (WGS) entry which is preliminary data.</text>
</comment>
<keyword evidence="4 7" id="KW-1133">Transmembrane helix</keyword>
<evidence type="ECO:0000256" key="7">
    <source>
        <dbReference type="SAM" id="Phobius"/>
    </source>
</evidence>
<sequence length="177" mass="18179">MTPEETETKKSLWRRYLEVSLIWKMAVALVVGVVAGLIFGEDIAVVQPLGANMNMDGTAIYVGAATVFVANVDGMELSMAQIATIALVGVLASIGTAGVPGAGMIMVTMSVTALGLPMAPVALIAGIDALLDMGRTMVNVTGDLTCTRVVAKTEPGMLDDGDSDSDSPPPERPAAVS</sequence>
<dbReference type="RefSeq" id="WP_168886691.1">
    <property type="nucleotide sequence ID" value="NZ_JABAHY010000002.1"/>
</dbReference>
<dbReference type="PANTHER" id="PTHR11958">
    <property type="entry name" value="SODIUM/DICARBOXYLATE SYMPORTER-RELATED"/>
    <property type="match status" value="1"/>
</dbReference>
<keyword evidence="3 7" id="KW-0812">Transmembrane</keyword>
<reference evidence="8 9" key="1">
    <citation type="submission" date="2020-04" db="EMBL/GenBank/DDBJ databases">
        <title>Nesterenkonia sp. nov., isolated from marine sediment.</title>
        <authorList>
            <person name="Zhang G."/>
        </authorList>
    </citation>
    <scope>NUCLEOTIDE SEQUENCE [LARGE SCALE GENOMIC DNA]</scope>
    <source>
        <strain evidence="8 9">MY13</strain>
    </source>
</reference>
<feature type="transmembrane region" description="Helical" evidence="7">
    <location>
        <begin position="59"/>
        <end position="75"/>
    </location>
</feature>
<evidence type="ECO:0000256" key="4">
    <source>
        <dbReference type="ARBA" id="ARBA00022989"/>
    </source>
</evidence>
<keyword evidence="9" id="KW-1185">Reference proteome</keyword>
<dbReference type="AlphaFoldDB" id="A0A7X8TI67"/>
<feature type="transmembrane region" description="Helical" evidence="7">
    <location>
        <begin position="105"/>
        <end position="127"/>
    </location>
</feature>
<comment type="subcellular location">
    <subcellularLocation>
        <location evidence="1">Membrane</location>
        <topology evidence="1">Multi-pass membrane protein</topology>
    </subcellularLocation>
</comment>
<evidence type="ECO:0000256" key="5">
    <source>
        <dbReference type="ARBA" id="ARBA00023136"/>
    </source>
</evidence>
<name>A0A7X8TI67_9MICC</name>
<dbReference type="InterPro" id="IPR036458">
    <property type="entry name" value="Na:dicarbo_symporter_sf"/>
</dbReference>